<dbReference type="RefSeq" id="WP_011910692.1">
    <property type="nucleotide sequence ID" value="NZ_CP089966.1"/>
</dbReference>
<dbReference type="Proteomes" id="UP000244060">
    <property type="component" value="Unassembled WGS sequence"/>
</dbReference>
<protein>
    <submittedName>
        <fullName evidence="2">Histidine phosphotransferase ChpT</fullName>
    </submittedName>
</protein>
<dbReference type="Gene3D" id="3.30.565.10">
    <property type="entry name" value="Histidine kinase-like ATPase, C-terminal domain"/>
    <property type="match status" value="1"/>
</dbReference>
<dbReference type="InterPro" id="IPR018762">
    <property type="entry name" value="ChpT_C"/>
</dbReference>
<dbReference type="Pfam" id="PF10090">
    <property type="entry name" value="HPTransfase"/>
    <property type="match status" value="1"/>
</dbReference>
<comment type="caution">
    <text evidence="2">The sequence shown here is derived from an EMBL/GenBank/DDBJ whole genome shotgun (WGS) entry which is preliminary data.</text>
</comment>
<evidence type="ECO:0000259" key="1">
    <source>
        <dbReference type="Pfam" id="PF10090"/>
    </source>
</evidence>
<feature type="domain" description="Histidine phosphotransferase ChpT C-terminal" evidence="1">
    <location>
        <begin position="77"/>
        <end position="192"/>
    </location>
</feature>
<dbReference type="OrthoDB" id="9803702at2"/>
<dbReference type="GO" id="GO:0016740">
    <property type="term" value="F:transferase activity"/>
    <property type="evidence" value="ECO:0007669"/>
    <property type="project" value="UniProtKB-KW"/>
</dbReference>
<reference evidence="2 3" key="1">
    <citation type="submission" date="2018-04" db="EMBL/GenBank/DDBJ databases">
        <title>Genomic Encyclopedia of Type Strains, Phase III (KMG-III): the genomes of soil and plant-associated and newly described type strains.</title>
        <authorList>
            <person name="Whitman W."/>
        </authorList>
    </citation>
    <scope>NUCLEOTIDE SEQUENCE [LARGE SCALE GENOMIC DNA]</scope>
    <source>
        <strain evidence="2 3">KA25</strain>
    </source>
</reference>
<dbReference type="AlphaFoldDB" id="A0A2T5JPW8"/>
<proteinExistence type="predicted"/>
<gene>
    <name evidence="2" type="ORF">C8J28_13218</name>
</gene>
<dbReference type="Gene3D" id="1.10.287.130">
    <property type="match status" value="1"/>
</dbReference>
<name>A0A2T5JPW8_9RHOB</name>
<evidence type="ECO:0000313" key="2">
    <source>
        <dbReference type="EMBL" id="PTR09694.1"/>
    </source>
</evidence>
<dbReference type="InterPro" id="IPR036890">
    <property type="entry name" value="HATPase_C_sf"/>
</dbReference>
<evidence type="ECO:0000313" key="3">
    <source>
        <dbReference type="Proteomes" id="UP000244060"/>
    </source>
</evidence>
<organism evidence="2 3">
    <name type="scientific">Cereibacter azotoformans</name>
    <dbReference type="NCBI Taxonomy" id="43057"/>
    <lineage>
        <taxon>Bacteria</taxon>
        <taxon>Pseudomonadati</taxon>
        <taxon>Pseudomonadota</taxon>
        <taxon>Alphaproteobacteria</taxon>
        <taxon>Rhodobacterales</taxon>
        <taxon>Paracoccaceae</taxon>
        <taxon>Cereibacter</taxon>
    </lineage>
</organism>
<keyword evidence="3" id="KW-1185">Reference proteome</keyword>
<keyword evidence="2" id="KW-0808">Transferase</keyword>
<accession>A0A2T5JPW8</accession>
<sequence length="198" mass="22157">MTEKTDLAALLGSRICHDLISPIGAIGNGVELLMMDGSIRGPEMTLISESVANANARIRFFRVAFGATGAEQRIGRPEILSILQDLTRGGRLQIDWQGPTDLQRREVKLAFLLILCLETAMAYGGRIRVERNDARWVLVGQAHKIRIDADLWEMLSNPMAQVEMSAARVHFALVPDEMSRQGRRLTSEIRETEIRLSF</sequence>
<dbReference type="EMBL" id="QAOT01000032">
    <property type="protein sequence ID" value="PTR09694.1"/>
    <property type="molecule type" value="Genomic_DNA"/>
</dbReference>